<sequence>MTLCHRQKALAVAGVGAEDASGVDVDKGVDQRCETSSSAAPWSDAIGRGSAYHTAQDVQR</sequence>
<reference evidence="1 2" key="1">
    <citation type="submission" date="2022-10" db="EMBL/GenBank/DDBJ databases">
        <title>The complete genomes of actinobacterial strains from the NBC collection.</title>
        <authorList>
            <person name="Joergensen T.S."/>
            <person name="Alvarez Arevalo M."/>
            <person name="Sterndorff E.B."/>
            <person name="Faurdal D."/>
            <person name="Vuksanovic O."/>
            <person name="Mourched A.-S."/>
            <person name="Charusanti P."/>
            <person name="Shaw S."/>
            <person name="Blin K."/>
            <person name="Weber T."/>
        </authorList>
    </citation>
    <scope>NUCLEOTIDE SEQUENCE [LARGE SCALE GENOMIC DNA]</scope>
    <source>
        <strain evidence="1 2">NBC_00396</strain>
    </source>
</reference>
<keyword evidence="2" id="KW-1185">Reference proteome</keyword>
<protein>
    <submittedName>
        <fullName evidence="1">Uncharacterized protein</fullName>
    </submittedName>
</protein>
<gene>
    <name evidence="1" type="ORF">OG375_04435</name>
</gene>
<proteinExistence type="predicted"/>
<name>A0ABZ1PHR2_9ACTN</name>
<dbReference type="RefSeq" id="WP_328372809.1">
    <property type="nucleotide sequence ID" value="NZ_CP107941.1"/>
</dbReference>
<dbReference type="EMBL" id="CP107941">
    <property type="protein sequence ID" value="WUI83623.1"/>
    <property type="molecule type" value="Genomic_DNA"/>
</dbReference>
<organism evidence="1 2">
    <name type="scientific">Micromonospora zamorensis</name>
    <dbReference type="NCBI Taxonomy" id="709883"/>
    <lineage>
        <taxon>Bacteria</taxon>
        <taxon>Bacillati</taxon>
        <taxon>Actinomycetota</taxon>
        <taxon>Actinomycetes</taxon>
        <taxon>Micromonosporales</taxon>
        <taxon>Micromonosporaceae</taxon>
        <taxon>Micromonospora</taxon>
    </lineage>
</organism>
<evidence type="ECO:0000313" key="2">
    <source>
        <dbReference type="Proteomes" id="UP001346877"/>
    </source>
</evidence>
<evidence type="ECO:0000313" key="1">
    <source>
        <dbReference type="EMBL" id="WUI83623.1"/>
    </source>
</evidence>
<dbReference type="Proteomes" id="UP001346877">
    <property type="component" value="Chromosome"/>
</dbReference>
<accession>A0ABZ1PHR2</accession>